<evidence type="ECO:0000259" key="3">
    <source>
        <dbReference type="Pfam" id="PF18962"/>
    </source>
</evidence>
<dbReference type="Pfam" id="PF18962">
    <property type="entry name" value="Por_Secre_tail"/>
    <property type="match status" value="1"/>
</dbReference>
<dbReference type="RefSeq" id="WP_166134245.1">
    <property type="nucleotide sequence ID" value="NZ_JAAOBY010000002.1"/>
</dbReference>
<dbReference type="Proteomes" id="UP000621670">
    <property type="component" value="Unassembled WGS sequence"/>
</dbReference>
<feature type="signal peptide" evidence="2">
    <location>
        <begin position="1"/>
        <end position="19"/>
    </location>
</feature>
<keyword evidence="1 2" id="KW-0732">Signal</keyword>
<dbReference type="NCBIfam" id="TIGR04183">
    <property type="entry name" value="Por_Secre_tail"/>
    <property type="match status" value="1"/>
</dbReference>
<accession>A0ABR7JF36</accession>
<feature type="domain" description="Secretion system C-terminal sorting" evidence="3">
    <location>
        <begin position="182"/>
        <end position="252"/>
    </location>
</feature>
<proteinExistence type="predicted"/>
<reference evidence="4 5" key="1">
    <citation type="submission" date="2020-08" db="EMBL/GenBank/DDBJ databases">
        <title>Description of novel Flavobacterium F-400 isolate.</title>
        <authorList>
            <person name="Saticioglu I."/>
            <person name="Duman M."/>
            <person name="Altun S."/>
        </authorList>
    </citation>
    <scope>NUCLEOTIDE SEQUENCE [LARGE SCALE GENOMIC DNA]</scope>
    <source>
        <strain evidence="4 5">F-400</strain>
    </source>
</reference>
<feature type="chain" id="PRO_5046107934" evidence="2">
    <location>
        <begin position="20"/>
        <end position="255"/>
    </location>
</feature>
<name>A0ABR7JF36_9FLAO</name>
<organism evidence="4 5">
    <name type="scientific">Flavobacterium turcicum</name>
    <dbReference type="NCBI Taxonomy" id="2764718"/>
    <lineage>
        <taxon>Bacteria</taxon>
        <taxon>Pseudomonadati</taxon>
        <taxon>Bacteroidota</taxon>
        <taxon>Flavobacteriia</taxon>
        <taxon>Flavobacteriales</taxon>
        <taxon>Flavobacteriaceae</taxon>
        <taxon>Flavobacterium</taxon>
    </lineage>
</organism>
<evidence type="ECO:0000313" key="5">
    <source>
        <dbReference type="Proteomes" id="UP000621670"/>
    </source>
</evidence>
<evidence type="ECO:0000256" key="2">
    <source>
        <dbReference type="SAM" id="SignalP"/>
    </source>
</evidence>
<comment type="caution">
    <text evidence="4">The sequence shown here is derived from an EMBL/GenBank/DDBJ whole genome shotgun (WGS) entry which is preliminary data.</text>
</comment>
<dbReference type="InterPro" id="IPR026444">
    <property type="entry name" value="Secre_tail"/>
</dbReference>
<sequence length="255" mass="27818">MKKIYLLLFFIATSYFCQAQKTSGEVSLGSLMSAKIDLDSNTSRVTLTLKGPSDRWFAFGLNALSMNSGTDCVVMRSATSFSDDRLLGFQAPVADAVQNWTVSSNTVNGSTRTIVATRAFNTGDASDYIFDFNLSSLNVIYSFGSGSNYTLGYHGSTNRGATTLSFTTLGTNDFVATENVNIYPNPSNGVFNILKNDLTTVSKVRVFDINAKLLKEIDSTNDDAIAVNLSQYATGLYFMEITTGKDKMIKKIQKN</sequence>
<protein>
    <submittedName>
        <fullName evidence="4">T9SS type A sorting domain-containing protein</fullName>
    </submittedName>
</protein>
<dbReference type="CDD" id="cd09631">
    <property type="entry name" value="DOMON_DOH"/>
    <property type="match status" value="1"/>
</dbReference>
<dbReference type="InterPro" id="IPR045266">
    <property type="entry name" value="DOH_DOMON"/>
</dbReference>
<evidence type="ECO:0000313" key="4">
    <source>
        <dbReference type="EMBL" id="MBC5862930.1"/>
    </source>
</evidence>
<gene>
    <name evidence="4" type="ORF">H8R26_05795</name>
</gene>
<evidence type="ECO:0000256" key="1">
    <source>
        <dbReference type="ARBA" id="ARBA00022729"/>
    </source>
</evidence>
<dbReference type="EMBL" id="JACRUM010000002">
    <property type="protein sequence ID" value="MBC5862930.1"/>
    <property type="molecule type" value="Genomic_DNA"/>
</dbReference>
<keyword evidence="5" id="KW-1185">Reference proteome</keyword>